<dbReference type="EMBL" id="CAIIXF020000011">
    <property type="protein sequence ID" value="CAH1799001.1"/>
    <property type="molecule type" value="Genomic_DNA"/>
</dbReference>
<organism evidence="2 3">
    <name type="scientific">Owenia fusiformis</name>
    <name type="common">Polychaete worm</name>
    <dbReference type="NCBI Taxonomy" id="6347"/>
    <lineage>
        <taxon>Eukaryota</taxon>
        <taxon>Metazoa</taxon>
        <taxon>Spiralia</taxon>
        <taxon>Lophotrochozoa</taxon>
        <taxon>Annelida</taxon>
        <taxon>Polychaeta</taxon>
        <taxon>Sedentaria</taxon>
        <taxon>Canalipalpata</taxon>
        <taxon>Sabellida</taxon>
        <taxon>Oweniida</taxon>
        <taxon>Oweniidae</taxon>
        <taxon>Owenia</taxon>
    </lineage>
</organism>
<name>A0A8J1TE79_OWEFU</name>
<gene>
    <name evidence="2" type="ORF">OFUS_LOCUS23067</name>
</gene>
<accession>A0A8J1TE79</accession>
<evidence type="ECO:0000313" key="2">
    <source>
        <dbReference type="EMBL" id="CAH1799001.1"/>
    </source>
</evidence>
<comment type="caution">
    <text evidence="2">The sequence shown here is derived from an EMBL/GenBank/DDBJ whole genome shotgun (WGS) entry which is preliminary data.</text>
</comment>
<feature type="non-terminal residue" evidence="2">
    <location>
        <position position="1"/>
    </location>
</feature>
<dbReference type="OrthoDB" id="10253954at2759"/>
<dbReference type="InterPro" id="IPR050991">
    <property type="entry name" value="ECM_Regulatory_Proteins"/>
</dbReference>
<keyword evidence="1" id="KW-0677">Repeat</keyword>
<dbReference type="PANTHER" id="PTHR46708:SF2">
    <property type="entry name" value="FIBRONECTIN TYPE-III DOMAIN-CONTAINING PROTEIN"/>
    <property type="match status" value="1"/>
</dbReference>
<dbReference type="InterPro" id="IPR036116">
    <property type="entry name" value="FN3_sf"/>
</dbReference>
<evidence type="ECO:0000256" key="1">
    <source>
        <dbReference type="ARBA" id="ARBA00022737"/>
    </source>
</evidence>
<dbReference type="SUPFAM" id="SSF49265">
    <property type="entry name" value="Fibronectin type III"/>
    <property type="match status" value="1"/>
</dbReference>
<dbReference type="PANTHER" id="PTHR46708">
    <property type="entry name" value="TENASCIN"/>
    <property type="match status" value="1"/>
</dbReference>
<dbReference type="Gene3D" id="2.60.40.10">
    <property type="entry name" value="Immunoglobulins"/>
    <property type="match status" value="1"/>
</dbReference>
<proteinExistence type="predicted"/>
<protein>
    <submittedName>
        <fullName evidence="2">Uncharacterized protein</fullName>
    </submittedName>
</protein>
<dbReference type="InterPro" id="IPR013783">
    <property type="entry name" value="Ig-like_fold"/>
</dbReference>
<dbReference type="SMART" id="SM00060">
    <property type="entry name" value="FN3"/>
    <property type="match status" value="2"/>
</dbReference>
<dbReference type="Pfam" id="PF00041">
    <property type="entry name" value="fn3"/>
    <property type="match status" value="1"/>
</dbReference>
<dbReference type="PROSITE" id="PS50853">
    <property type="entry name" value="FN3"/>
    <property type="match status" value="1"/>
</dbReference>
<dbReference type="CDD" id="cd00063">
    <property type="entry name" value="FN3"/>
    <property type="match status" value="1"/>
</dbReference>
<evidence type="ECO:0000313" key="3">
    <source>
        <dbReference type="Proteomes" id="UP000749559"/>
    </source>
</evidence>
<dbReference type="Proteomes" id="UP000749559">
    <property type="component" value="Unassembled WGS sequence"/>
</dbReference>
<dbReference type="InterPro" id="IPR003961">
    <property type="entry name" value="FN3_dom"/>
</dbReference>
<keyword evidence="3" id="KW-1185">Reference proteome</keyword>
<sequence length="229" mass="25563">MTSNNFIVCFAVAVAVISQQIYAASAQGVPNKPRAIGAKAIMLSTTITLSVFDEEKEATHYRAVHIIDQNTVNDETMFPRTEGYTYKSIKDLIPSRFYTFCVYSVKRTGELYLNSTTCTNSTPVIETGPGPITNFSISDVTETSMVVEWEELKRLATKLSVSYQKYEANPTLIAIDVNNRNESHINLTGLHAGARYNVRIEVTYVNYSVVESSPIKDAITRPYPPRDVK</sequence>
<dbReference type="AlphaFoldDB" id="A0A8J1TE79"/>
<reference evidence="2" key="1">
    <citation type="submission" date="2022-03" db="EMBL/GenBank/DDBJ databases">
        <authorList>
            <person name="Martin C."/>
        </authorList>
    </citation>
    <scope>NUCLEOTIDE SEQUENCE</scope>
</reference>